<evidence type="ECO:0008006" key="3">
    <source>
        <dbReference type="Google" id="ProtNLM"/>
    </source>
</evidence>
<reference evidence="1 2" key="1">
    <citation type="submission" date="2022-10" db="EMBL/GenBank/DDBJ databases">
        <title>Chitinophaga nivalis PC15 sp. nov., isolated from Pyeongchang county, South Korea.</title>
        <authorList>
            <person name="Trinh H.N."/>
        </authorList>
    </citation>
    <scope>NUCLEOTIDE SEQUENCE [LARGE SCALE GENOMIC DNA]</scope>
    <source>
        <strain evidence="1 2">PC14</strain>
    </source>
</reference>
<evidence type="ECO:0000313" key="2">
    <source>
        <dbReference type="Proteomes" id="UP001207742"/>
    </source>
</evidence>
<name>A0ABT3IH70_9BACT</name>
<protein>
    <recommendedName>
        <fullName evidence="3">Exostosin GT47 domain-containing protein</fullName>
    </recommendedName>
</protein>
<dbReference type="RefSeq" id="WP_264728538.1">
    <property type="nucleotide sequence ID" value="NZ_JAPDNR010000001.1"/>
</dbReference>
<accession>A0ABT3IH70</accession>
<organism evidence="1 2">
    <name type="scientific">Chitinophaga nivalis</name>
    <dbReference type="NCBI Taxonomy" id="2991709"/>
    <lineage>
        <taxon>Bacteria</taxon>
        <taxon>Pseudomonadati</taxon>
        <taxon>Bacteroidota</taxon>
        <taxon>Chitinophagia</taxon>
        <taxon>Chitinophagales</taxon>
        <taxon>Chitinophagaceae</taxon>
        <taxon>Chitinophaga</taxon>
    </lineage>
</organism>
<sequence length="281" mass="33131">MGWSFDTLSNISHYENKICVIDNRIIESECLLLHQYLRENAHRKFMFVIIDPYREACVNHYYYELMENVYHLPNVLYLTKYNATEWALDLDPAQRKTTWIPYPYDISREINTDSLNNRKSKIIFSGALLHGIYPLRSAFLKKNIHAGNEHLIDWLKHPGHEDDGDIMQHDVIKESYLTFLSQYKFMFLCPSRCQLEFLKFRECAYAGCVPVGQLPTSMLSAVNIFKWDDSVSSAQLTKLLATDSSQLLPIVQQYRRFFREERTPAKLNKQLAEFLKVQEWI</sequence>
<dbReference type="EMBL" id="JAPDNS010000001">
    <property type="protein sequence ID" value="MCW3483320.1"/>
    <property type="molecule type" value="Genomic_DNA"/>
</dbReference>
<dbReference type="Proteomes" id="UP001207742">
    <property type="component" value="Unassembled WGS sequence"/>
</dbReference>
<keyword evidence="2" id="KW-1185">Reference proteome</keyword>
<comment type="caution">
    <text evidence="1">The sequence shown here is derived from an EMBL/GenBank/DDBJ whole genome shotgun (WGS) entry which is preliminary data.</text>
</comment>
<evidence type="ECO:0000313" key="1">
    <source>
        <dbReference type="EMBL" id="MCW3483320.1"/>
    </source>
</evidence>
<gene>
    <name evidence="1" type="ORF">OL497_05410</name>
</gene>
<proteinExistence type="predicted"/>